<keyword evidence="1" id="KW-0812">Transmembrane</keyword>
<sequence>MSSISEGGVPDDVTIAAVASVCTVALHLLLARLVAPESSLLVRLAPLGVYFVYTFVHHGSGDSPFDTPRNWALLTVAVTAAVVGFYLL</sequence>
<evidence type="ECO:0000259" key="2">
    <source>
        <dbReference type="Pfam" id="PF26223"/>
    </source>
</evidence>
<dbReference type="EMBL" id="JBHSDS010000007">
    <property type="protein sequence ID" value="MFC4358931.1"/>
    <property type="molecule type" value="Genomic_DNA"/>
</dbReference>
<keyword evidence="4" id="KW-1185">Reference proteome</keyword>
<feature type="transmembrane region" description="Helical" evidence="1">
    <location>
        <begin position="13"/>
        <end position="33"/>
    </location>
</feature>
<reference evidence="3 4" key="1">
    <citation type="journal article" date="2019" name="Int. J. Syst. Evol. Microbiol.">
        <title>The Global Catalogue of Microorganisms (GCM) 10K type strain sequencing project: providing services to taxonomists for standard genome sequencing and annotation.</title>
        <authorList>
            <consortium name="The Broad Institute Genomics Platform"/>
            <consortium name="The Broad Institute Genome Sequencing Center for Infectious Disease"/>
            <person name="Wu L."/>
            <person name="Ma J."/>
        </authorList>
    </citation>
    <scope>NUCLEOTIDE SEQUENCE [LARGE SCALE GENOMIC DNA]</scope>
    <source>
        <strain evidence="3 4">CGMCC 1.12553</strain>
    </source>
</reference>
<evidence type="ECO:0000313" key="4">
    <source>
        <dbReference type="Proteomes" id="UP001595921"/>
    </source>
</evidence>
<protein>
    <recommendedName>
        <fullName evidence="2">DUF8049 domain-containing protein</fullName>
    </recommendedName>
</protein>
<comment type="caution">
    <text evidence="3">The sequence shown here is derived from an EMBL/GenBank/DDBJ whole genome shotgun (WGS) entry which is preliminary data.</text>
</comment>
<gene>
    <name evidence="3" type="ORF">ACFO0N_13355</name>
</gene>
<proteinExistence type="predicted"/>
<dbReference type="InterPro" id="IPR058362">
    <property type="entry name" value="DUF8049"/>
</dbReference>
<dbReference type="RefSeq" id="WP_267619867.1">
    <property type="nucleotide sequence ID" value="NZ_JAODIW010000004.1"/>
</dbReference>
<dbReference type="Proteomes" id="UP001595921">
    <property type="component" value="Unassembled WGS sequence"/>
</dbReference>
<dbReference type="AlphaFoldDB" id="A0ABD5PDE2"/>
<accession>A0ABD5PDE2</accession>
<name>A0ABD5PDE2_9EURY</name>
<evidence type="ECO:0000313" key="3">
    <source>
        <dbReference type="EMBL" id="MFC4358931.1"/>
    </source>
</evidence>
<feature type="transmembrane region" description="Helical" evidence="1">
    <location>
        <begin position="40"/>
        <end position="59"/>
    </location>
</feature>
<organism evidence="3 4">
    <name type="scientific">Halobium salinum</name>
    <dbReference type="NCBI Taxonomy" id="1364940"/>
    <lineage>
        <taxon>Archaea</taxon>
        <taxon>Methanobacteriati</taxon>
        <taxon>Methanobacteriota</taxon>
        <taxon>Stenosarchaea group</taxon>
        <taxon>Halobacteria</taxon>
        <taxon>Halobacteriales</taxon>
        <taxon>Haloferacaceae</taxon>
        <taxon>Halobium</taxon>
    </lineage>
</organism>
<dbReference type="Pfam" id="PF26223">
    <property type="entry name" value="DUF8049"/>
    <property type="match status" value="1"/>
</dbReference>
<evidence type="ECO:0000256" key="1">
    <source>
        <dbReference type="SAM" id="Phobius"/>
    </source>
</evidence>
<keyword evidence="1" id="KW-0472">Membrane</keyword>
<keyword evidence="1" id="KW-1133">Transmembrane helix</keyword>
<feature type="domain" description="DUF8049" evidence="2">
    <location>
        <begin position="9"/>
        <end position="87"/>
    </location>
</feature>
<feature type="transmembrane region" description="Helical" evidence="1">
    <location>
        <begin position="71"/>
        <end position="87"/>
    </location>
</feature>